<protein>
    <submittedName>
        <fullName evidence="1">Uncharacterized protein</fullName>
    </submittedName>
</protein>
<dbReference type="EMBL" id="JAUQSX010000014">
    <property type="protein sequence ID" value="MDO7849011.1"/>
    <property type="molecule type" value="Genomic_DNA"/>
</dbReference>
<comment type="caution">
    <text evidence="1">The sequence shown here is derived from an EMBL/GenBank/DDBJ whole genome shotgun (WGS) entry which is preliminary data.</text>
</comment>
<reference evidence="1" key="1">
    <citation type="submission" date="2023-07" db="EMBL/GenBank/DDBJ databases">
        <authorList>
            <person name="Kim M.K."/>
        </authorList>
    </citation>
    <scope>NUCLEOTIDE SEQUENCE</scope>
    <source>
        <strain evidence="1">M29</strain>
    </source>
</reference>
<evidence type="ECO:0000313" key="2">
    <source>
        <dbReference type="Proteomes" id="UP001167796"/>
    </source>
</evidence>
<keyword evidence="2" id="KW-1185">Reference proteome</keyword>
<accession>A0ABT9AGL6</accession>
<sequence length="90" mass="9847">MYRLLFDAGQLEALLDFIRENAAAPVLSAPHLLAVLFMPVDAAEQSADVVSAAAEASEQRLAESPRSFLAIHVSTSYLSINLKCYLLWQP</sequence>
<dbReference type="Proteomes" id="UP001167796">
    <property type="component" value="Unassembled WGS sequence"/>
</dbReference>
<evidence type="ECO:0000313" key="1">
    <source>
        <dbReference type="EMBL" id="MDO7849011.1"/>
    </source>
</evidence>
<name>A0ABT9AGL6_9BACT</name>
<gene>
    <name evidence="1" type="ORF">Q5H92_21785</name>
</gene>
<organism evidence="1 2">
    <name type="scientific">Hymenobacter mellowenesis</name>
    <dbReference type="NCBI Taxonomy" id="3063995"/>
    <lineage>
        <taxon>Bacteria</taxon>
        <taxon>Pseudomonadati</taxon>
        <taxon>Bacteroidota</taxon>
        <taxon>Cytophagia</taxon>
        <taxon>Cytophagales</taxon>
        <taxon>Hymenobacteraceae</taxon>
        <taxon>Hymenobacter</taxon>
    </lineage>
</organism>
<dbReference type="RefSeq" id="WP_305013680.1">
    <property type="nucleotide sequence ID" value="NZ_JAUQSX010000014.1"/>
</dbReference>
<proteinExistence type="predicted"/>